<keyword evidence="3 11" id="KW-0813">Transport</keyword>
<name>A0ABT8GIM0_9MICO</name>
<dbReference type="EMBL" id="JAUHQA010000001">
    <property type="protein sequence ID" value="MDN4481116.1"/>
    <property type="molecule type" value="Genomic_DNA"/>
</dbReference>
<evidence type="ECO:0000256" key="2">
    <source>
        <dbReference type="ARBA" id="ARBA00006810"/>
    </source>
</evidence>
<keyword evidence="9 11" id="KW-0472">Membrane</keyword>
<dbReference type="PANTHER" id="PTHR11410">
    <property type="entry name" value="ATP SYNTHASE SUBUNIT A"/>
    <property type="match status" value="1"/>
</dbReference>
<evidence type="ECO:0000256" key="12">
    <source>
        <dbReference type="RuleBase" id="RU000483"/>
    </source>
</evidence>
<protein>
    <recommendedName>
        <fullName evidence="11 12">ATP synthase subunit a</fullName>
    </recommendedName>
    <alternativeName>
        <fullName evidence="11">ATP synthase F0 sector subunit a</fullName>
    </alternativeName>
    <alternativeName>
        <fullName evidence="11">F-ATPase subunit 6</fullName>
    </alternativeName>
</protein>
<keyword evidence="11" id="KW-1003">Cell membrane</keyword>
<feature type="transmembrane region" description="Helical" evidence="11">
    <location>
        <begin position="63"/>
        <end position="81"/>
    </location>
</feature>
<comment type="subcellular location">
    <subcellularLocation>
        <location evidence="11 12">Cell membrane</location>
        <topology evidence="11 12">Multi-pass membrane protein</topology>
    </subcellularLocation>
    <subcellularLocation>
        <location evidence="1">Membrane</location>
        <topology evidence="1">Multi-pass membrane protein</topology>
    </subcellularLocation>
</comment>
<dbReference type="PRINTS" id="PR00123">
    <property type="entry name" value="ATPASEA"/>
</dbReference>
<dbReference type="Pfam" id="PF00119">
    <property type="entry name" value="ATP-synt_A"/>
    <property type="match status" value="1"/>
</dbReference>
<feature type="transmembrane region" description="Helical" evidence="11">
    <location>
        <begin position="148"/>
        <end position="169"/>
    </location>
</feature>
<evidence type="ECO:0000256" key="8">
    <source>
        <dbReference type="ARBA" id="ARBA00023065"/>
    </source>
</evidence>
<evidence type="ECO:0000256" key="3">
    <source>
        <dbReference type="ARBA" id="ARBA00022448"/>
    </source>
</evidence>
<proteinExistence type="inferred from homology"/>
<dbReference type="InterPro" id="IPR000568">
    <property type="entry name" value="ATP_synth_F0_asu"/>
</dbReference>
<dbReference type="CDD" id="cd00310">
    <property type="entry name" value="ATP-synt_Fo_a_6"/>
    <property type="match status" value="1"/>
</dbReference>
<gene>
    <name evidence="11 13" type="primary">atpB</name>
    <name evidence="13" type="ORF">QQX02_09300</name>
</gene>
<comment type="function">
    <text evidence="11 12">Key component of the proton channel; it plays a direct role in the translocation of protons across the membrane.</text>
</comment>
<evidence type="ECO:0000256" key="10">
    <source>
        <dbReference type="ARBA" id="ARBA00023310"/>
    </source>
</evidence>
<dbReference type="PROSITE" id="PS00449">
    <property type="entry name" value="ATPASE_A"/>
    <property type="match status" value="1"/>
</dbReference>
<evidence type="ECO:0000256" key="5">
    <source>
        <dbReference type="ARBA" id="ARBA00022692"/>
    </source>
</evidence>
<dbReference type="HAMAP" id="MF_01393">
    <property type="entry name" value="ATP_synth_a_bact"/>
    <property type="match status" value="1"/>
</dbReference>
<dbReference type="Proteomes" id="UP001172708">
    <property type="component" value="Unassembled WGS sequence"/>
</dbReference>
<evidence type="ECO:0000256" key="9">
    <source>
        <dbReference type="ARBA" id="ARBA00023136"/>
    </source>
</evidence>
<sequence>MANLALDAATEAASELAADEPGSASGFFGWLFYSDGFHAPTVGEFFPPALFGEGTFFEFNRIMLARVIAAAVLILIFWLVARRATVIPTRGQSLVEMLLDFVRVQIVEQVMSKENAKRFLPFLTTLFLAVFTFNITGVIPFINMPGTALIGLPIIMALWVYVLYLAVGIKQHGFGGYLKTSLFPAGVPKPIYILLTPIEFLQVFILRPATLALRLAANMMAGHLLLVLCFAATQYLFFEAALALKAVGSVTLIAGLAFTLFEVFVSALQAYVFVMLSSVYITMAVEEEH</sequence>
<organism evidence="13 14">
    <name type="scientific">Demequina muriae</name>
    <dbReference type="NCBI Taxonomy" id="3051664"/>
    <lineage>
        <taxon>Bacteria</taxon>
        <taxon>Bacillati</taxon>
        <taxon>Actinomycetota</taxon>
        <taxon>Actinomycetes</taxon>
        <taxon>Micrococcales</taxon>
        <taxon>Demequinaceae</taxon>
        <taxon>Demequina</taxon>
    </lineage>
</organism>
<feature type="transmembrane region" description="Helical" evidence="11">
    <location>
        <begin position="215"/>
        <end position="238"/>
    </location>
</feature>
<dbReference type="SUPFAM" id="SSF81336">
    <property type="entry name" value="F1F0 ATP synthase subunit A"/>
    <property type="match status" value="1"/>
</dbReference>
<dbReference type="Gene3D" id="1.20.120.220">
    <property type="entry name" value="ATP synthase, F0 complex, subunit A"/>
    <property type="match status" value="1"/>
</dbReference>
<keyword evidence="5 11" id="KW-0812">Transmembrane</keyword>
<keyword evidence="14" id="KW-1185">Reference proteome</keyword>
<dbReference type="InterPro" id="IPR035908">
    <property type="entry name" value="F0_ATP_A_sf"/>
</dbReference>
<evidence type="ECO:0000256" key="1">
    <source>
        <dbReference type="ARBA" id="ARBA00004141"/>
    </source>
</evidence>
<evidence type="ECO:0000313" key="13">
    <source>
        <dbReference type="EMBL" id="MDN4481116.1"/>
    </source>
</evidence>
<feature type="transmembrane region" description="Helical" evidence="11">
    <location>
        <begin position="250"/>
        <end position="274"/>
    </location>
</feature>
<keyword evidence="8 11" id="KW-0406">Ion transport</keyword>
<keyword evidence="7 11" id="KW-1133">Transmembrane helix</keyword>
<dbReference type="PANTHER" id="PTHR11410:SF0">
    <property type="entry name" value="ATP SYNTHASE SUBUNIT A"/>
    <property type="match status" value="1"/>
</dbReference>
<dbReference type="InterPro" id="IPR045083">
    <property type="entry name" value="ATP_synth_F0_asu_bact/mt"/>
</dbReference>
<evidence type="ECO:0000313" key="14">
    <source>
        <dbReference type="Proteomes" id="UP001172708"/>
    </source>
</evidence>
<comment type="similarity">
    <text evidence="2 11 12">Belongs to the ATPase A chain family.</text>
</comment>
<dbReference type="RefSeq" id="WP_301142634.1">
    <property type="nucleotide sequence ID" value="NZ_JAUHQA010000001.1"/>
</dbReference>
<feature type="transmembrane region" description="Helical" evidence="11">
    <location>
        <begin position="119"/>
        <end position="142"/>
    </location>
</feature>
<keyword evidence="10 11" id="KW-0066">ATP synthesis</keyword>
<evidence type="ECO:0000256" key="4">
    <source>
        <dbReference type="ARBA" id="ARBA00022547"/>
    </source>
</evidence>
<evidence type="ECO:0000256" key="6">
    <source>
        <dbReference type="ARBA" id="ARBA00022781"/>
    </source>
</evidence>
<dbReference type="InterPro" id="IPR023011">
    <property type="entry name" value="ATP_synth_F0_asu_AS"/>
</dbReference>
<reference evidence="13" key="1">
    <citation type="submission" date="2023-06" db="EMBL/GenBank/DDBJ databases">
        <title>Egi l300058.</title>
        <authorList>
            <person name="Gao L."/>
            <person name="Fang B.-Z."/>
            <person name="Li W.-J."/>
        </authorList>
    </citation>
    <scope>NUCLEOTIDE SEQUENCE</scope>
    <source>
        <strain evidence="13">EGI L300058</strain>
    </source>
</reference>
<evidence type="ECO:0000256" key="7">
    <source>
        <dbReference type="ARBA" id="ARBA00022989"/>
    </source>
</evidence>
<keyword evidence="6 11" id="KW-0375">Hydrogen ion transport</keyword>
<dbReference type="NCBIfam" id="TIGR01131">
    <property type="entry name" value="ATP_synt_6_or_A"/>
    <property type="match status" value="1"/>
</dbReference>
<comment type="caution">
    <text evidence="13">The sequence shown here is derived from an EMBL/GenBank/DDBJ whole genome shotgun (WGS) entry which is preliminary data.</text>
</comment>
<keyword evidence="4 11" id="KW-0138">CF(0)</keyword>
<evidence type="ECO:0000256" key="11">
    <source>
        <dbReference type="HAMAP-Rule" id="MF_01393"/>
    </source>
</evidence>
<accession>A0ABT8GIM0</accession>